<dbReference type="InterPro" id="IPR013766">
    <property type="entry name" value="Thioredoxin_domain"/>
</dbReference>
<comment type="caution">
    <text evidence="2">The sequence shown here is derived from an EMBL/GenBank/DDBJ whole genome shotgun (WGS) entry which is preliminary data.</text>
</comment>
<dbReference type="Pfam" id="PF00085">
    <property type="entry name" value="Thioredoxin"/>
    <property type="match status" value="1"/>
</dbReference>
<gene>
    <name evidence="2" type="ORF">CNMCM8927_000226</name>
</gene>
<proteinExistence type="predicted"/>
<dbReference type="AlphaFoldDB" id="A0AAN5YKM9"/>
<reference evidence="2" key="2">
    <citation type="submission" date="2020-04" db="EMBL/GenBank/DDBJ databases">
        <authorList>
            <person name="Santos R.A.C."/>
            <person name="Steenwyk J.L."/>
            <person name="Rivero-Menendez O."/>
            <person name="Mead M.E."/>
            <person name="Silva L.P."/>
            <person name="Bastos R.W."/>
            <person name="Alastruey-Izquierdo A."/>
            <person name="Goldman G.H."/>
            <person name="Rokas A."/>
        </authorList>
    </citation>
    <scope>NUCLEOTIDE SEQUENCE</scope>
    <source>
        <strain evidence="2">CNM-CM8927</strain>
    </source>
</reference>
<dbReference type="SUPFAM" id="SSF52833">
    <property type="entry name" value="Thioredoxin-like"/>
    <property type="match status" value="1"/>
</dbReference>
<dbReference type="CDD" id="cd02947">
    <property type="entry name" value="TRX_family"/>
    <property type="match status" value="1"/>
</dbReference>
<evidence type="ECO:0000313" key="3">
    <source>
        <dbReference type="Proteomes" id="UP000649114"/>
    </source>
</evidence>
<organism evidence="2 3">
    <name type="scientific">Aspergillus lentulus</name>
    <dbReference type="NCBI Taxonomy" id="293939"/>
    <lineage>
        <taxon>Eukaryota</taxon>
        <taxon>Fungi</taxon>
        <taxon>Dikarya</taxon>
        <taxon>Ascomycota</taxon>
        <taxon>Pezizomycotina</taxon>
        <taxon>Eurotiomycetes</taxon>
        <taxon>Eurotiomycetidae</taxon>
        <taxon>Eurotiales</taxon>
        <taxon>Aspergillaceae</taxon>
        <taxon>Aspergillus</taxon>
        <taxon>Aspergillus subgen. Fumigati</taxon>
    </lineage>
</organism>
<dbReference type="Proteomes" id="UP000649114">
    <property type="component" value="Unassembled WGS sequence"/>
</dbReference>
<accession>A0AAN5YKM9</accession>
<dbReference type="InterPro" id="IPR036249">
    <property type="entry name" value="Thioredoxin-like_sf"/>
</dbReference>
<dbReference type="Gene3D" id="3.40.30.10">
    <property type="entry name" value="Glutaredoxin"/>
    <property type="match status" value="1"/>
</dbReference>
<protein>
    <recommendedName>
        <fullName evidence="1">Thioredoxin domain-containing protein</fullName>
    </recommendedName>
</protein>
<reference evidence="2" key="1">
    <citation type="journal article" date="2020" name="bioRxiv">
        <title>Genomic and phenotypic heterogeneity of clinical isolates of the human pathogens Aspergillus fumigatus, Aspergillus lentulus and Aspergillus fumigatiaffinis.</title>
        <authorList>
            <person name="dos Santos R.A.C."/>
            <person name="Steenwyk J.L."/>
            <person name="Rivero-Menendez O."/>
            <person name="Mead M.E."/>
            <person name="Silva L.P."/>
            <person name="Bastos R.W."/>
            <person name="Alastruey-Izquierdo A."/>
            <person name="Goldman G.H."/>
            <person name="Rokas A."/>
        </authorList>
    </citation>
    <scope>NUCLEOTIDE SEQUENCE</scope>
    <source>
        <strain evidence="2">CNM-CM8927</strain>
    </source>
</reference>
<evidence type="ECO:0000259" key="1">
    <source>
        <dbReference type="Pfam" id="PF00085"/>
    </source>
</evidence>
<dbReference type="EMBL" id="JAAAPU010000106">
    <property type="protein sequence ID" value="KAF4202414.1"/>
    <property type="molecule type" value="Genomic_DNA"/>
</dbReference>
<feature type="domain" description="Thioredoxin" evidence="1">
    <location>
        <begin position="95"/>
        <end position="182"/>
    </location>
</feature>
<name>A0AAN5YKM9_ASPLE</name>
<evidence type="ECO:0000313" key="2">
    <source>
        <dbReference type="EMBL" id="KAF4202414.1"/>
    </source>
</evidence>
<sequence>MSEARHLLQPFNPPLVDRFRYSHYANIMQRYISGLLGLAMTGHVTANSATPPAPSHTTTTPSTTTNATILQLPFPPPYRFSMASGSISELMAYVATFLRKVEHSIEPVVVTFLSPLEDKCQAVASKIEELSGEFTAIKFYQVDVRKHTMLSTALSNTELPIVVFVNNGRDILTLTSDVSRSSVREGLQALKTASC</sequence>